<gene>
    <name evidence="1" type="ORF">POCTA_138.1.T1410021</name>
</gene>
<protein>
    <submittedName>
        <fullName evidence="1">Uncharacterized protein</fullName>
    </submittedName>
</protein>
<dbReference type="EMBL" id="CAJJDP010000142">
    <property type="protein sequence ID" value="CAD8207426.1"/>
    <property type="molecule type" value="Genomic_DNA"/>
</dbReference>
<organism evidence="1 2">
    <name type="scientific">Paramecium octaurelia</name>
    <dbReference type="NCBI Taxonomy" id="43137"/>
    <lineage>
        <taxon>Eukaryota</taxon>
        <taxon>Sar</taxon>
        <taxon>Alveolata</taxon>
        <taxon>Ciliophora</taxon>
        <taxon>Intramacronucleata</taxon>
        <taxon>Oligohymenophorea</taxon>
        <taxon>Peniculida</taxon>
        <taxon>Parameciidae</taxon>
        <taxon>Paramecium</taxon>
    </lineage>
</organism>
<reference evidence="1" key="1">
    <citation type="submission" date="2021-01" db="EMBL/GenBank/DDBJ databases">
        <authorList>
            <consortium name="Genoscope - CEA"/>
            <person name="William W."/>
        </authorList>
    </citation>
    <scope>NUCLEOTIDE SEQUENCE</scope>
</reference>
<dbReference type="AlphaFoldDB" id="A0A8S1Y120"/>
<dbReference type="Proteomes" id="UP000683925">
    <property type="component" value="Unassembled WGS sequence"/>
</dbReference>
<keyword evidence="2" id="KW-1185">Reference proteome</keyword>
<accession>A0A8S1Y120</accession>
<proteinExistence type="predicted"/>
<comment type="caution">
    <text evidence="1">The sequence shown here is derived from an EMBL/GenBank/DDBJ whole genome shotgun (WGS) entry which is preliminary data.</text>
</comment>
<name>A0A8S1Y120_PAROT</name>
<evidence type="ECO:0000313" key="2">
    <source>
        <dbReference type="Proteomes" id="UP000683925"/>
    </source>
</evidence>
<evidence type="ECO:0000313" key="1">
    <source>
        <dbReference type="EMBL" id="CAD8207426.1"/>
    </source>
</evidence>
<sequence length="71" mass="7922">MLYPLLDGSVRSKSAVIFRISSPNLNSSEQNLKVVIRNTKYVIKTLASDESSFIHPDMANFNPTQSTSKFS</sequence>